<dbReference type="Gene3D" id="3.30.930.10">
    <property type="entry name" value="Bira Bifunctional Protein, Domain 2"/>
    <property type="match status" value="1"/>
</dbReference>
<feature type="binding site" evidence="5 8">
    <location>
        <begin position="152"/>
        <end position="154"/>
    </location>
    <ligand>
        <name>substrate</name>
    </ligand>
</feature>
<dbReference type="GO" id="GO:0009249">
    <property type="term" value="P:protein lipoylation"/>
    <property type="evidence" value="ECO:0007669"/>
    <property type="project" value="InterPro"/>
</dbReference>
<feature type="binding site" evidence="5 8">
    <location>
        <begin position="165"/>
        <end position="167"/>
    </location>
    <ligand>
        <name>substrate</name>
    </ligand>
</feature>
<feature type="site" description="Lowers pKa of active site Cys" evidence="5 9">
    <location>
        <position position="149"/>
    </location>
</feature>
<comment type="catalytic activity">
    <reaction evidence="5 6">
        <text>octanoyl-[ACP] + L-lysyl-[protein] = N(6)-octanoyl-L-lysyl-[protein] + holo-[ACP] + H(+)</text>
        <dbReference type="Rhea" id="RHEA:17665"/>
        <dbReference type="Rhea" id="RHEA-COMP:9636"/>
        <dbReference type="Rhea" id="RHEA-COMP:9685"/>
        <dbReference type="Rhea" id="RHEA-COMP:9752"/>
        <dbReference type="Rhea" id="RHEA-COMP:9928"/>
        <dbReference type="ChEBI" id="CHEBI:15378"/>
        <dbReference type="ChEBI" id="CHEBI:29969"/>
        <dbReference type="ChEBI" id="CHEBI:64479"/>
        <dbReference type="ChEBI" id="CHEBI:78463"/>
        <dbReference type="ChEBI" id="CHEBI:78809"/>
        <dbReference type="EC" id="2.3.1.181"/>
    </reaction>
</comment>
<reference evidence="12" key="1">
    <citation type="submission" date="2016-11" db="EMBL/GenBank/DDBJ databases">
        <authorList>
            <person name="Varghese N."/>
            <person name="Submissions S."/>
        </authorList>
    </citation>
    <scope>NUCLEOTIDE SEQUENCE [LARGE SCALE GENOMIC DNA]</scope>
    <source>
        <strain evidence="12">DSM 9756</strain>
    </source>
</reference>
<dbReference type="PANTHER" id="PTHR10993:SF7">
    <property type="entry name" value="LIPOYLTRANSFERASE 2, MITOCHONDRIAL-RELATED"/>
    <property type="match status" value="1"/>
</dbReference>
<keyword evidence="3 5" id="KW-0012">Acyltransferase</keyword>
<feature type="domain" description="BPL/LPL catalytic" evidence="10">
    <location>
        <begin position="40"/>
        <end position="222"/>
    </location>
</feature>
<evidence type="ECO:0000313" key="11">
    <source>
        <dbReference type="EMBL" id="SHE76551.1"/>
    </source>
</evidence>
<evidence type="ECO:0000259" key="10">
    <source>
        <dbReference type="PROSITE" id="PS51733"/>
    </source>
</evidence>
<dbReference type="UniPathway" id="UPA00538">
    <property type="reaction ID" value="UER00592"/>
</dbReference>
<evidence type="ECO:0000256" key="5">
    <source>
        <dbReference type="HAMAP-Rule" id="MF_00013"/>
    </source>
</evidence>
<dbReference type="HAMAP" id="MF_00013">
    <property type="entry name" value="LipB"/>
    <property type="match status" value="1"/>
</dbReference>
<dbReference type="EMBL" id="FQVB01000007">
    <property type="protein sequence ID" value="SHE76551.1"/>
    <property type="molecule type" value="Genomic_DNA"/>
</dbReference>
<dbReference type="SUPFAM" id="SSF55681">
    <property type="entry name" value="Class II aaRS and biotin synthetases"/>
    <property type="match status" value="1"/>
</dbReference>
<keyword evidence="12" id="KW-1185">Reference proteome</keyword>
<organism evidence="11 12">
    <name type="scientific">Desulfacinum infernum DSM 9756</name>
    <dbReference type="NCBI Taxonomy" id="1121391"/>
    <lineage>
        <taxon>Bacteria</taxon>
        <taxon>Pseudomonadati</taxon>
        <taxon>Thermodesulfobacteriota</taxon>
        <taxon>Syntrophobacteria</taxon>
        <taxon>Syntrophobacterales</taxon>
        <taxon>Syntrophobacteraceae</taxon>
        <taxon>Desulfacinum</taxon>
    </lineage>
</organism>
<dbReference type="GO" id="GO:0033819">
    <property type="term" value="F:lipoyl(octanoyl) transferase activity"/>
    <property type="evidence" value="ECO:0007669"/>
    <property type="project" value="UniProtKB-EC"/>
</dbReference>
<name>A0A1M4W5M2_9BACT</name>
<evidence type="ECO:0000256" key="3">
    <source>
        <dbReference type="ARBA" id="ARBA00023315"/>
    </source>
</evidence>
<evidence type="ECO:0000256" key="4">
    <source>
        <dbReference type="ARBA" id="ARBA00024732"/>
    </source>
</evidence>
<evidence type="ECO:0000256" key="7">
    <source>
        <dbReference type="PIRSR" id="PIRSR016262-1"/>
    </source>
</evidence>
<gene>
    <name evidence="5" type="primary">lipB</name>
    <name evidence="11" type="ORF">SAMN02745206_00782</name>
</gene>
<dbReference type="Proteomes" id="UP000184076">
    <property type="component" value="Unassembled WGS sequence"/>
</dbReference>
<feature type="binding site" evidence="5 8">
    <location>
        <begin position="85"/>
        <end position="92"/>
    </location>
    <ligand>
        <name>substrate</name>
    </ligand>
</feature>
<dbReference type="InterPro" id="IPR004143">
    <property type="entry name" value="BPL_LPL_catalytic"/>
</dbReference>
<protein>
    <recommendedName>
        <fullName evidence="5 6">Octanoyltransferase</fullName>
        <ecNumber evidence="5 6">2.3.1.181</ecNumber>
    </recommendedName>
    <alternativeName>
        <fullName evidence="5">Lipoate-protein ligase B</fullName>
    </alternativeName>
    <alternativeName>
        <fullName evidence="5">Lipoyl/octanoyl transferase</fullName>
    </alternativeName>
    <alternativeName>
        <fullName evidence="5">Octanoyl-[acyl-carrier-protein]-protein N-octanoyltransferase</fullName>
    </alternativeName>
</protein>
<proteinExistence type="inferred from homology"/>
<comment type="miscellaneous">
    <text evidence="5">In the reaction, the free carboxyl group of octanoic acid is attached via an amide linkage to the epsilon-amino group of a specific lysine residue of lipoyl domains of lipoate-dependent enzymes.</text>
</comment>
<keyword evidence="5" id="KW-0963">Cytoplasm</keyword>
<dbReference type="CDD" id="cd16444">
    <property type="entry name" value="LipB"/>
    <property type="match status" value="1"/>
</dbReference>
<dbReference type="PANTHER" id="PTHR10993">
    <property type="entry name" value="OCTANOYLTRANSFERASE"/>
    <property type="match status" value="1"/>
</dbReference>
<keyword evidence="2 5" id="KW-0808">Transferase</keyword>
<dbReference type="PIRSF" id="PIRSF016262">
    <property type="entry name" value="LPLase"/>
    <property type="match status" value="1"/>
</dbReference>
<feature type="active site" description="Acyl-thioester intermediate" evidence="5 7">
    <location>
        <position position="183"/>
    </location>
</feature>
<dbReference type="InterPro" id="IPR000544">
    <property type="entry name" value="Octanoyltransferase"/>
</dbReference>
<evidence type="ECO:0000256" key="6">
    <source>
        <dbReference type="PIRNR" id="PIRNR016262"/>
    </source>
</evidence>
<comment type="function">
    <text evidence="4 5 6">Catalyzes the transfer of endogenously produced octanoic acid from octanoyl-acyl-carrier-protein onto the lipoyl domains of lipoate-dependent enzymes. Lipoyl-ACP can also act as a substrate although octanoyl-ACP is likely to be the physiological substrate.</text>
</comment>
<evidence type="ECO:0000256" key="8">
    <source>
        <dbReference type="PIRSR" id="PIRSR016262-2"/>
    </source>
</evidence>
<accession>A0A1M4W5M2</accession>
<dbReference type="NCBIfam" id="NF010925">
    <property type="entry name" value="PRK14345.1"/>
    <property type="match status" value="1"/>
</dbReference>
<dbReference type="PROSITE" id="PS51733">
    <property type="entry name" value="BPL_LPL_CATALYTIC"/>
    <property type="match status" value="1"/>
</dbReference>
<dbReference type="InterPro" id="IPR045864">
    <property type="entry name" value="aa-tRNA-synth_II/BPL/LPL"/>
</dbReference>
<evidence type="ECO:0000256" key="1">
    <source>
        <dbReference type="ARBA" id="ARBA00004821"/>
    </source>
</evidence>
<dbReference type="RefSeq" id="WP_218588362.1">
    <property type="nucleotide sequence ID" value="NZ_FQVB01000007.1"/>
</dbReference>
<dbReference type="GO" id="GO:0005737">
    <property type="term" value="C:cytoplasm"/>
    <property type="evidence" value="ECO:0007669"/>
    <property type="project" value="UniProtKB-SubCell"/>
</dbReference>
<evidence type="ECO:0000313" key="12">
    <source>
        <dbReference type="Proteomes" id="UP000184076"/>
    </source>
</evidence>
<sequence>MNTPARTKRRPGLLMDIPVLDYREALELQHSLVDARHAGRLDRDVFILLEHPPVFTLGRRGGLENLTVPEEMLRRRGIPVVPIERGGNITYHGPGQAVGYPIVHLPSAGWKVVSFVEALEEIMIRTAADFGVSARRDGRNRGVWVNGKKLGSIGIAVRHGVSFHGFALNAVVDLEPFGWVNPCGLAGVEMTSLARETGKTLDMKAVRRSVLHHTAHVLGLDLQPVNRKP</sequence>
<dbReference type="Pfam" id="PF21948">
    <property type="entry name" value="LplA-B_cat"/>
    <property type="match status" value="1"/>
</dbReference>
<dbReference type="NCBIfam" id="TIGR00214">
    <property type="entry name" value="lipB"/>
    <property type="match status" value="1"/>
</dbReference>
<comment type="subcellular location">
    <subcellularLocation>
        <location evidence="5">Cytoplasm</location>
    </subcellularLocation>
</comment>
<dbReference type="InterPro" id="IPR020605">
    <property type="entry name" value="Octanoyltransferase_CS"/>
</dbReference>
<dbReference type="EC" id="2.3.1.181" evidence="5 6"/>
<dbReference type="AlphaFoldDB" id="A0A1M4W5M2"/>
<dbReference type="PROSITE" id="PS01313">
    <property type="entry name" value="LIPB"/>
    <property type="match status" value="1"/>
</dbReference>
<evidence type="ECO:0000256" key="9">
    <source>
        <dbReference type="PIRSR" id="PIRSR016262-3"/>
    </source>
</evidence>
<evidence type="ECO:0000256" key="2">
    <source>
        <dbReference type="ARBA" id="ARBA00022679"/>
    </source>
</evidence>
<dbReference type="STRING" id="1121391.SAMN02745206_00782"/>
<comment type="similarity">
    <text evidence="5 6">Belongs to the LipB family.</text>
</comment>
<comment type="pathway">
    <text evidence="1 5 6">Protein modification; protein lipoylation via endogenous pathway; protein N(6)-(lipoyl)lysine from octanoyl-[acyl-carrier-protein]: step 1/2.</text>
</comment>